<feature type="chain" id="PRO_5002735130" evidence="1">
    <location>
        <begin position="19"/>
        <end position="142"/>
    </location>
</feature>
<evidence type="ECO:0000256" key="1">
    <source>
        <dbReference type="SAM" id="SignalP"/>
    </source>
</evidence>
<keyword evidence="1" id="KW-0732">Signal</keyword>
<evidence type="ECO:0000313" key="2">
    <source>
        <dbReference type="EMBL" id="EDP95086.1"/>
    </source>
</evidence>
<accession>A9E6U0</accession>
<dbReference type="AlphaFoldDB" id="A9E6U0"/>
<evidence type="ECO:0000313" key="3">
    <source>
        <dbReference type="Proteomes" id="UP000002945"/>
    </source>
</evidence>
<name>A9E6U0_9FLAO</name>
<keyword evidence="3" id="KW-1185">Reference proteome</keyword>
<sequence>MRNVKLIVLLFSSILCFAQNEKKETAYLLFDIKSKKKHLVEDGSGNSKMLNAYRKEKQENLTIMHIYGESFAFGINKQVDTCKIETLNDLKIVDIAYIKDKKSKNVMRYNPFKKIYLIEKISKDKFVKYDVLWIDDWTMIRD</sequence>
<reference evidence="2 3" key="1">
    <citation type="journal article" date="2011" name="J. Bacteriol.">
        <title>Genome sequence of the algicidal bacterium Kordia algicida OT-1.</title>
        <authorList>
            <person name="Lee H.S."/>
            <person name="Kang S.G."/>
            <person name="Kwon K.K."/>
            <person name="Lee J.H."/>
            <person name="Kim S.J."/>
        </authorList>
    </citation>
    <scope>NUCLEOTIDE SEQUENCE [LARGE SCALE GENOMIC DNA]</scope>
    <source>
        <strain evidence="2 3">OT-1</strain>
    </source>
</reference>
<dbReference type="Proteomes" id="UP000002945">
    <property type="component" value="Unassembled WGS sequence"/>
</dbReference>
<organism evidence="2 3">
    <name type="scientific">Kordia algicida OT-1</name>
    <dbReference type="NCBI Taxonomy" id="391587"/>
    <lineage>
        <taxon>Bacteria</taxon>
        <taxon>Pseudomonadati</taxon>
        <taxon>Bacteroidota</taxon>
        <taxon>Flavobacteriia</taxon>
        <taxon>Flavobacteriales</taxon>
        <taxon>Flavobacteriaceae</taxon>
        <taxon>Kordia</taxon>
    </lineage>
</organism>
<feature type="signal peptide" evidence="1">
    <location>
        <begin position="1"/>
        <end position="18"/>
    </location>
</feature>
<protein>
    <submittedName>
        <fullName evidence="2">Uncharacterized protein</fullName>
    </submittedName>
</protein>
<dbReference type="STRING" id="391587.KAOT1_02084"/>
<dbReference type="HOGENOM" id="CLU_1813267_0_0_10"/>
<gene>
    <name evidence="2" type="ORF">KAOT1_02084</name>
</gene>
<proteinExistence type="predicted"/>
<dbReference type="RefSeq" id="WP_007092992.1">
    <property type="nucleotide sequence ID" value="NZ_CP142125.1"/>
</dbReference>
<dbReference type="OrthoDB" id="1446280at2"/>
<comment type="caution">
    <text evidence="2">The sequence shown here is derived from an EMBL/GenBank/DDBJ whole genome shotgun (WGS) entry which is preliminary data.</text>
</comment>
<dbReference type="EMBL" id="ABIB01000011">
    <property type="protein sequence ID" value="EDP95086.1"/>
    <property type="molecule type" value="Genomic_DNA"/>
</dbReference>